<dbReference type="HOGENOM" id="CLU_1263503_0_0_1"/>
<evidence type="ECO:0000256" key="1">
    <source>
        <dbReference type="ARBA" id="ARBA00008668"/>
    </source>
</evidence>
<name>A0A077RPV1_WHEAT</name>
<reference evidence="2" key="1">
    <citation type="journal article" date="2014" name="Science">
        <title>Structural and functional partitioning of bread wheat chromosome 3B.</title>
        <authorList>
            <person name="Choulet F."/>
            <person name="Alberti A."/>
            <person name="Theil S."/>
            <person name="Glover N."/>
            <person name="Barbe V."/>
            <person name="Daron J."/>
            <person name="Pingault L."/>
            <person name="Sourdille P."/>
            <person name="Couloux A."/>
            <person name="Paux E."/>
            <person name="Leroy P."/>
            <person name="Mangenot S."/>
            <person name="Guilhot N."/>
            <person name="Le Gouis J."/>
            <person name="Balfourier F."/>
            <person name="Alaux M."/>
            <person name="Jamilloux V."/>
            <person name="Poulain J."/>
            <person name="Durand C."/>
            <person name="Bellec A."/>
            <person name="Gaspin C."/>
            <person name="Safar J."/>
            <person name="Dolezel J."/>
            <person name="Rogers J."/>
            <person name="Vandepoele K."/>
            <person name="Aury J.M."/>
            <person name="Mayer K."/>
            <person name="Berges H."/>
            <person name="Quesneville H."/>
            <person name="Wincker P."/>
            <person name="Feuillet C."/>
        </authorList>
    </citation>
    <scope>NUCLEOTIDE SEQUENCE</scope>
</reference>
<organism evidence="2">
    <name type="scientific">Triticum aestivum</name>
    <name type="common">Wheat</name>
    <dbReference type="NCBI Taxonomy" id="4565"/>
    <lineage>
        <taxon>Eukaryota</taxon>
        <taxon>Viridiplantae</taxon>
        <taxon>Streptophyta</taxon>
        <taxon>Embryophyta</taxon>
        <taxon>Tracheophyta</taxon>
        <taxon>Spermatophyta</taxon>
        <taxon>Magnoliopsida</taxon>
        <taxon>Liliopsida</taxon>
        <taxon>Poales</taxon>
        <taxon>Poaceae</taxon>
        <taxon>BOP clade</taxon>
        <taxon>Pooideae</taxon>
        <taxon>Triticodae</taxon>
        <taxon>Triticeae</taxon>
        <taxon>Triticinae</taxon>
        <taxon>Triticum</taxon>
    </lineage>
</organism>
<protein>
    <submittedName>
        <fullName evidence="2">Uncharacterized protein</fullName>
    </submittedName>
</protein>
<dbReference type="PANTHER" id="PTHR22835">
    <property type="entry name" value="ZINC FINGER FYVE DOMAIN CONTAINING PROTEIN"/>
    <property type="match status" value="1"/>
</dbReference>
<dbReference type="PANTHER" id="PTHR22835:SF235">
    <property type="entry name" value="OS07G0642200 PROTEIN"/>
    <property type="match status" value="1"/>
</dbReference>
<comment type="similarity">
    <text evidence="1">Belongs to the 'GDSL' lipolytic enzyme family.</text>
</comment>
<dbReference type="AlphaFoldDB" id="A0A077RPV1"/>
<evidence type="ECO:0000313" key="2">
    <source>
        <dbReference type="EMBL" id="CDM81081.1"/>
    </source>
</evidence>
<dbReference type="EMBL" id="HG670306">
    <property type="protein sequence ID" value="CDM81081.1"/>
    <property type="molecule type" value="Genomic_DNA"/>
</dbReference>
<dbReference type="InterPro" id="IPR036514">
    <property type="entry name" value="SGNH_hydro_sf"/>
</dbReference>
<accession>A0A077RPV1</accession>
<dbReference type="Gene3D" id="3.40.50.1110">
    <property type="entry name" value="SGNH hydrolase"/>
    <property type="match status" value="1"/>
</dbReference>
<sequence length="219" mass="24165">MSIALSIEALMEMGAKTMYMPGIFPIGRTPRYLFLFPGDVRDPAKGCLWWLNDLALVHNRMLKSKLDELRHNHPNISITYVDYYGEVPGLVTKPTENGFGVETVLNACYPILIPGRAGTVAHDTASINGFRFDGPAQSCVTRVRRVSRLTQNASYRRSHGVVPGPVELASDNVYTTSRDDPKWSLAFGPGRVGLVALVEPVRVPVWVWRVTGGPRGPFG</sequence>
<gene>
    <name evidence="2" type="ORF">TRAES_3BF005900020CFD_c1</name>
</gene>
<proteinExistence type="inferred from homology"/>